<protein>
    <submittedName>
        <fullName evidence="2">Uncharacterized protein</fullName>
    </submittedName>
</protein>
<evidence type="ECO:0000313" key="2">
    <source>
        <dbReference type="EMBL" id="OSX60743.1"/>
    </source>
</evidence>
<evidence type="ECO:0000313" key="3">
    <source>
        <dbReference type="Proteomes" id="UP000194127"/>
    </source>
</evidence>
<reference evidence="2 3" key="1">
    <citation type="submission" date="2017-04" db="EMBL/GenBank/DDBJ databases">
        <title>Genome Sequence of the Model Brown-Rot Fungus Postia placenta SB12.</title>
        <authorList>
            <consortium name="DOE Joint Genome Institute"/>
            <person name="Gaskell J."/>
            <person name="Kersten P."/>
            <person name="Larrondo L.F."/>
            <person name="Canessa P."/>
            <person name="Martinez D."/>
            <person name="Hibbett D."/>
            <person name="Schmoll M."/>
            <person name="Kubicek C.P."/>
            <person name="Martinez A.T."/>
            <person name="Yadav J."/>
            <person name="Master E."/>
            <person name="Magnuson J.K."/>
            <person name="James T."/>
            <person name="Yaver D."/>
            <person name="Berka R."/>
            <person name="Labutti K."/>
            <person name="Lipzen A."/>
            <person name="Aerts A."/>
            <person name="Barry K."/>
            <person name="Henrissat B."/>
            <person name="Blanchette R."/>
            <person name="Grigoriev I."/>
            <person name="Cullen D."/>
        </authorList>
    </citation>
    <scope>NUCLEOTIDE SEQUENCE [LARGE SCALE GENOMIC DNA]</scope>
    <source>
        <strain evidence="2 3">MAD-698-R-SB12</strain>
    </source>
</reference>
<keyword evidence="1" id="KW-1133">Transmembrane helix</keyword>
<feature type="non-terminal residue" evidence="2">
    <location>
        <position position="209"/>
    </location>
</feature>
<dbReference type="PANTHER" id="PTHR40465:SF1">
    <property type="entry name" value="DUF6534 DOMAIN-CONTAINING PROTEIN"/>
    <property type="match status" value="1"/>
</dbReference>
<sequence>MESAAANASATAAPTSSIPSGANPFASIHVDLRSTFGMVFIGVFFGAIFLGITTMQTIFYYATYPKDKWFMKLLVAVLWALDTLSLVLTTISIYTYLVIDFMDPLALLYVHWGMGCEPIVTGLVAFVVHEFLIFRIWTLNKNWTLYVAGLAVFSLLPLALSVVAGTKTVVGGRHMWSDLLTLGWAATAGDVTTSVLDLVVAGTICYQLY</sequence>
<keyword evidence="3" id="KW-1185">Reference proteome</keyword>
<gene>
    <name evidence="2" type="ORF">POSPLADRAFT_1066845</name>
</gene>
<feature type="transmembrane region" description="Helical" evidence="1">
    <location>
        <begin position="73"/>
        <end position="99"/>
    </location>
</feature>
<evidence type="ECO:0000256" key="1">
    <source>
        <dbReference type="SAM" id="Phobius"/>
    </source>
</evidence>
<dbReference type="OrthoDB" id="2797442at2759"/>
<accession>A0A1X6MX01</accession>
<dbReference type="EMBL" id="KZ110600">
    <property type="protein sequence ID" value="OSX60743.1"/>
    <property type="molecule type" value="Genomic_DNA"/>
</dbReference>
<name>A0A1X6MX01_9APHY</name>
<dbReference type="STRING" id="670580.A0A1X6MX01"/>
<feature type="transmembrane region" description="Helical" evidence="1">
    <location>
        <begin position="36"/>
        <end position="61"/>
    </location>
</feature>
<feature type="transmembrane region" description="Helical" evidence="1">
    <location>
        <begin position="144"/>
        <end position="164"/>
    </location>
</feature>
<dbReference type="GeneID" id="36327063"/>
<dbReference type="RefSeq" id="XP_024337537.1">
    <property type="nucleotide sequence ID" value="XM_024482113.1"/>
</dbReference>
<organism evidence="2 3">
    <name type="scientific">Postia placenta MAD-698-R-SB12</name>
    <dbReference type="NCBI Taxonomy" id="670580"/>
    <lineage>
        <taxon>Eukaryota</taxon>
        <taxon>Fungi</taxon>
        <taxon>Dikarya</taxon>
        <taxon>Basidiomycota</taxon>
        <taxon>Agaricomycotina</taxon>
        <taxon>Agaricomycetes</taxon>
        <taxon>Polyporales</taxon>
        <taxon>Adustoporiaceae</taxon>
        <taxon>Rhodonia</taxon>
    </lineage>
</organism>
<dbReference type="PANTHER" id="PTHR40465">
    <property type="entry name" value="CHROMOSOME 1, WHOLE GENOME SHOTGUN SEQUENCE"/>
    <property type="match status" value="1"/>
</dbReference>
<dbReference type="AlphaFoldDB" id="A0A1X6MX01"/>
<proteinExistence type="predicted"/>
<keyword evidence="1" id="KW-0472">Membrane</keyword>
<keyword evidence="1" id="KW-0812">Transmembrane</keyword>
<dbReference type="Proteomes" id="UP000194127">
    <property type="component" value="Unassembled WGS sequence"/>
</dbReference>